<evidence type="ECO:0000256" key="4">
    <source>
        <dbReference type="ARBA" id="ARBA00011245"/>
    </source>
</evidence>
<dbReference type="EMBL" id="CAKLPZ010000001">
    <property type="protein sequence ID" value="CAH0999913.1"/>
    <property type="molecule type" value="Genomic_DNA"/>
</dbReference>
<dbReference type="InterPro" id="IPR004199">
    <property type="entry name" value="B-gal_small/dom_5"/>
</dbReference>
<dbReference type="Pfam" id="PF00703">
    <property type="entry name" value="Glyco_hydro_2"/>
    <property type="match status" value="1"/>
</dbReference>
<feature type="domain" description="Beta galactosidase small chain/" evidence="12">
    <location>
        <begin position="770"/>
        <end position="1036"/>
    </location>
</feature>
<protein>
    <recommendedName>
        <fullName evidence="5 10">Beta-galactosidase</fullName>
        <ecNumber evidence="5 10">3.2.1.23</ecNumber>
    </recommendedName>
    <alternativeName>
        <fullName evidence="9 10">Lactase</fullName>
    </alternativeName>
</protein>
<evidence type="ECO:0000313" key="14">
    <source>
        <dbReference type="Proteomes" id="UP000837803"/>
    </source>
</evidence>
<keyword evidence="6 10" id="KW-0378">Hydrolase</keyword>
<dbReference type="SMART" id="SM01038">
    <property type="entry name" value="Bgal_small_N"/>
    <property type="match status" value="1"/>
</dbReference>
<dbReference type="SUPFAM" id="SSF49303">
    <property type="entry name" value="beta-Galactosidase/glucuronidase domain"/>
    <property type="match status" value="2"/>
</dbReference>
<dbReference type="InterPro" id="IPR006104">
    <property type="entry name" value="Glyco_hydro_2_N"/>
</dbReference>
<dbReference type="Gene3D" id="2.60.40.10">
    <property type="entry name" value="Immunoglobulins"/>
    <property type="match status" value="1"/>
</dbReference>
<evidence type="ECO:0000256" key="9">
    <source>
        <dbReference type="ARBA" id="ARBA00032230"/>
    </source>
</evidence>
<gene>
    <name evidence="13" type="primary">lacZ</name>
    <name evidence="13" type="ORF">LEM8419_01164</name>
</gene>
<dbReference type="InterPro" id="IPR023230">
    <property type="entry name" value="Glyco_hydro_2_CS"/>
</dbReference>
<proteinExistence type="inferred from homology"/>
<comment type="cofactor">
    <cofactor evidence="2">
        <name>Ca(2+)</name>
        <dbReference type="ChEBI" id="CHEBI:29108"/>
    </cofactor>
</comment>
<dbReference type="InterPro" id="IPR006101">
    <property type="entry name" value="Glyco_hydro_2"/>
</dbReference>
<dbReference type="GO" id="GO:0004565">
    <property type="term" value="F:beta-galactosidase activity"/>
    <property type="evidence" value="ECO:0007669"/>
    <property type="project" value="UniProtKB-EC"/>
</dbReference>
<feature type="signal peptide" evidence="11">
    <location>
        <begin position="1"/>
        <end position="17"/>
    </location>
</feature>
<keyword evidence="7" id="KW-0106">Calcium</keyword>
<dbReference type="InterPro" id="IPR006102">
    <property type="entry name" value="Ig-like_GH2"/>
</dbReference>
<dbReference type="PRINTS" id="PR00132">
    <property type="entry name" value="GLHYDRLASE2"/>
</dbReference>
<dbReference type="PANTHER" id="PTHR46323:SF2">
    <property type="entry name" value="BETA-GALACTOSIDASE"/>
    <property type="match status" value="1"/>
</dbReference>
<comment type="similarity">
    <text evidence="3 10">Belongs to the glycosyl hydrolase 2 family.</text>
</comment>
<keyword evidence="8 10" id="KW-0326">Glycosidase</keyword>
<evidence type="ECO:0000256" key="10">
    <source>
        <dbReference type="RuleBase" id="RU361154"/>
    </source>
</evidence>
<dbReference type="PANTHER" id="PTHR46323">
    <property type="entry name" value="BETA-GALACTOSIDASE"/>
    <property type="match status" value="1"/>
</dbReference>
<evidence type="ECO:0000256" key="2">
    <source>
        <dbReference type="ARBA" id="ARBA00001913"/>
    </source>
</evidence>
<evidence type="ECO:0000256" key="6">
    <source>
        <dbReference type="ARBA" id="ARBA00022801"/>
    </source>
</evidence>
<accession>A0ABM9AZR6</accession>
<keyword evidence="11" id="KW-0732">Signal</keyword>
<evidence type="ECO:0000256" key="8">
    <source>
        <dbReference type="ARBA" id="ARBA00023295"/>
    </source>
</evidence>
<evidence type="ECO:0000256" key="7">
    <source>
        <dbReference type="ARBA" id="ARBA00022837"/>
    </source>
</evidence>
<dbReference type="Gene3D" id="2.60.120.260">
    <property type="entry name" value="Galactose-binding domain-like"/>
    <property type="match status" value="1"/>
</dbReference>
<dbReference type="InterPro" id="IPR017853">
    <property type="entry name" value="GH"/>
</dbReference>
<evidence type="ECO:0000259" key="12">
    <source>
        <dbReference type="SMART" id="SM01038"/>
    </source>
</evidence>
<dbReference type="SUPFAM" id="SSF49785">
    <property type="entry name" value="Galactose-binding domain-like"/>
    <property type="match status" value="1"/>
</dbReference>
<dbReference type="InterPro" id="IPR013783">
    <property type="entry name" value="Ig-like_fold"/>
</dbReference>
<dbReference type="InterPro" id="IPR014718">
    <property type="entry name" value="GH-type_carb-bd"/>
</dbReference>
<evidence type="ECO:0000256" key="3">
    <source>
        <dbReference type="ARBA" id="ARBA00007401"/>
    </source>
</evidence>
<dbReference type="RefSeq" id="WP_238750073.1">
    <property type="nucleotide sequence ID" value="NZ_CAKLPZ010000001.1"/>
</dbReference>
<comment type="caution">
    <text evidence="13">The sequence shown here is derived from an EMBL/GenBank/DDBJ whole genome shotgun (WGS) entry which is preliminary data.</text>
</comment>
<dbReference type="Gene3D" id="2.70.98.10">
    <property type="match status" value="1"/>
</dbReference>
<comment type="subunit">
    <text evidence="4">Monomer.</text>
</comment>
<dbReference type="Pfam" id="PF02929">
    <property type="entry name" value="Bgal_small_N"/>
    <property type="match status" value="1"/>
</dbReference>
<dbReference type="InterPro" id="IPR008979">
    <property type="entry name" value="Galactose-bd-like_sf"/>
</dbReference>
<evidence type="ECO:0000256" key="1">
    <source>
        <dbReference type="ARBA" id="ARBA00001412"/>
    </source>
</evidence>
<reference evidence="13" key="1">
    <citation type="submission" date="2021-12" db="EMBL/GenBank/DDBJ databases">
        <authorList>
            <person name="Rodrigo-Torres L."/>
            <person name="Arahal R. D."/>
            <person name="Lucena T."/>
        </authorList>
    </citation>
    <scope>NUCLEOTIDE SEQUENCE</scope>
    <source>
        <strain evidence="13">CECT 8419</strain>
    </source>
</reference>
<dbReference type="InterPro" id="IPR036156">
    <property type="entry name" value="Beta-gal/glucu_dom_sf"/>
</dbReference>
<dbReference type="SUPFAM" id="SSF51445">
    <property type="entry name" value="(Trans)glycosidases"/>
    <property type="match status" value="1"/>
</dbReference>
<organism evidence="13 14">
    <name type="scientific">Neolewinella maritima</name>
    <dbReference type="NCBI Taxonomy" id="1383882"/>
    <lineage>
        <taxon>Bacteria</taxon>
        <taxon>Pseudomonadati</taxon>
        <taxon>Bacteroidota</taxon>
        <taxon>Saprospiria</taxon>
        <taxon>Saprospirales</taxon>
        <taxon>Lewinellaceae</taxon>
        <taxon>Neolewinella</taxon>
    </lineage>
</organism>
<dbReference type="InterPro" id="IPR050347">
    <property type="entry name" value="Bact_Beta-galactosidase"/>
</dbReference>
<keyword evidence="14" id="KW-1185">Reference proteome</keyword>
<dbReference type="Gene3D" id="3.20.20.80">
    <property type="entry name" value="Glycosidases"/>
    <property type="match status" value="1"/>
</dbReference>
<name>A0ABM9AZR6_9BACT</name>
<evidence type="ECO:0000313" key="13">
    <source>
        <dbReference type="EMBL" id="CAH0999913.1"/>
    </source>
</evidence>
<dbReference type="Pfam" id="PF02836">
    <property type="entry name" value="Glyco_hydro_2_C"/>
    <property type="match status" value="1"/>
</dbReference>
<feature type="chain" id="PRO_5045743264" description="Beta-galactosidase" evidence="11">
    <location>
        <begin position="18"/>
        <end position="1041"/>
    </location>
</feature>
<dbReference type="InterPro" id="IPR006103">
    <property type="entry name" value="Glyco_hydro_2_cat"/>
</dbReference>
<sequence length="1041" mass="116248">MRNLLLLLFLCSLFSVAAQQQFVQNPLTFAVNRLPAHATLYRYADTMTARTGGPLAGRTSLDGSWNFEYIPHGKNTAPAATITADRYPSGKIEVPGNWETQGYGAPIYTNIEYPFRPVIPPFVPAQAGNTEHDRNAMGIYHRAFDLPDYVSTDRQVLHFGGVSSAFHVWVNGSYVGYSTGSRTPAEFDITHLARSTDNQVYCEVYRYSAGSYLEDQDHWRMSGLHRSVYVQSTPATYVYDLFLKASLTESLDSGLLRIEPQFHYRDPAELVDKKLTAQLYTPGGQPVLAQPDTLDLQPILKFLQYGTNNGAYQVHRFHGLDLTIPDALPWTAETPNLYRLVVTLLDESGAATDVIGENVGFRNLSWGAEGFLVNDKEVILYGVNRHDHSATGGKAVTRAEMYEDLRLMKAFNINAIRTSHYPNDPYLYALADSVGLYVLDETNIETHKVGSQISSLPMFAPAMLDRAIRMVERDKNRPSIVGWSLGNESGTGPNHAAMAAWIKDRDPSRWLHNEGAAGLDFATPRVPDAAYVDIRSRMYTDRTKMRELLTDHPDWPLMYCEYAHSMGNSTGHLDTFVNLFRTYPNMVGGFIWDWMDQGLYKTREDGTRFLAYGGDFGEEIHSGNFLANGLVFSDQTPQPALYEVKHSYQPLDVQREESVLLLRSWLTHTNADQYDMVVRHVRTSGTTEVLRTRAPALLPGERVQLPDLLAEVPDDVRAIEIAFLQRTPIVGRPAGHEVAFEQIVLQDITSLPDYPEAARAQYQESPAGLLLSSGDTEVTIDRTTGVVQQLTVAGQELLDGPLEPDFWRAATDNDRAARLPQRYAAWKDAQPTLVDATFAGNTLKLTRTYLEGKVTESVRLRIDAAGALAVEQTLRRSAGAEDVSGVFRYGVRTRIDPAYAEVSWFGRGPFESYVDRKEAARLGSFTLATDALNSDYIRPVENGNRSEVTELTLTGPALTPIRVQGKFDFSLNPNRDDELEEAMHGVDLPDTDTQYLHIDYGQIGLGGDDTWTPQAAPYPEHLLPLNKSYTYRFTIGTVATR</sequence>
<dbReference type="InterPro" id="IPR011013">
    <property type="entry name" value="Gal_mutarotase_sf_dom"/>
</dbReference>
<evidence type="ECO:0000256" key="5">
    <source>
        <dbReference type="ARBA" id="ARBA00012756"/>
    </source>
</evidence>
<dbReference type="SUPFAM" id="SSF74650">
    <property type="entry name" value="Galactose mutarotase-like"/>
    <property type="match status" value="1"/>
</dbReference>
<comment type="catalytic activity">
    <reaction evidence="1 10">
        <text>Hydrolysis of terminal non-reducing beta-D-galactose residues in beta-D-galactosides.</text>
        <dbReference type="EC" id="3.2.1.23"/>
    </reaction>
</comment>
<dbReference type="Proteomes" id="UP000837803">
    <property type="component" value="Unassembled WGS sequence"/>
</dbReference>
<dbReference type="EC" id="3.2.1.23" evidence="5 10"/>
<dbReference type="Pfam" id="PF02837">
    <property type="entry name" value="Glyco_hydro_2_N"/>
    <property type="match status" value="1"/>
</dbReference>
<evidence type="ECO:0000256" key="11">
    <source>
        <dbReference type="SAM" id="SignalP"/>
    </source>
</evidence>
<dbReference type="PROSITE" id="PS00719">
    <property type="entry name" value="GLYCOSYL_HYDROL_F2_1"/>
    <property type="match status" value="1"/>
</dbReference>